<reference evidence="2 3" key="1">
    <citation type="submission" date="2011-09" db="EMBL/GenBank/DDBJ databases">
        <title>Complete Genome Sequence of Bacillus cereus Bacteriophage BCD7.</title>
        <authorList>
            <person name="Lee J.-H."/>
            <person name="Shin H."/>
            <person name="Son B."/>
            <person name="Ryu S."/>
        </authorList>
    </citation>
    <scope>NUCLEOTIDE SEQUENCE [LARGE SCALE GENOMIC DNA]</scope>
</reference>
<dbReference type="Pfam" id="PF01695">
    <property type="entry name" value="IstB_IS21"/>
    <property type="match status" value="1"/>
</dbReference>
<dbReference type="Proteomes" id="UP000006298">
    <property type="component" value="Segment"/>
</dbReference>
<dbReference type="RefSeq" id="YP_007005913.1">
    <property type="nucleotide sequence ID" value="NC_019515.1"/>
</dbReference>
<dbReference type="PANTHER" id="PTHR30050">
    <property type="entry name" value="CHROMOSOMAL REPLICATION INITIATOR PROTEIN DNAA"/>
    <property type="match status" value="1"/>
</dbReference>
<dbReference type="InterPro" id="IPR027417">
    <property type="entry name" value="P-loop_NTPase"/>
</dbReference>
<organism evidence="2 3">
    <name type="scientific">Bacillus phage BCD7</name>
    <dbReference type="NCBI Taxonomy" id="1136534"/>
    <lineage>
        <taxon>Viruses</taxon>
        <taxon>Duplodnaviria</taxon>
        <taxon>Heunggongvirae</taxon>
        <taxon>Uroviricota</taxon>
        <taxon>Caudoviricetes</taxon>
        <taxon>Becedseptimavirus</taxon>
        <taxon>Becedseptimavirus BCD7</taxon>
    </lineage>
</organism>
<sequence length="211" mass="24387">MSRPKRSKLSKENLAYRGVPRDYFDATLEQYPIDASKKKLVKNFINNFPEMLADGQSLIMYGSNGSGKTYLSAIIVKEAYRYRYSSFLITLQSLIDLKFKSNRDEDAREKIQKIYDAEFLVIDEVGKETFSEKLFNVTLLEELLRYRDTKGTSTIICTNLPLDTKDGLYEQYGKSISSLIKGNFVKLKYTEEDNRTSVTRQKKSIKLLFGE</sequence>
<dbReference type="SMART" id="SM00382">
    <property type="entry name" value="AAA"/>
    <property type="match status" value="1"/>
</dbReference>
<gene>
    <name evidence="2" type="ORF">BCD7_0062</name>
</gene>
<dbReference type="Gene3D" id="3.40.50.300">
    <property type="entry name" value="P-loop containing nucleotide triphosphate hydrolases"/>
    <property type="match status" value="1"/>
</dbReference>
<dbReference type="GO" id="GO:0005524">
    <property type="term" value="F:ATP binding"/>
    <property type="evidence" value="ECO:0007669"/>
    <property type="project" value="InterPro"/>
</dbReference>
<evidence type="ECO:0000313" key="3">
    <source>
        <dbReference type="Proteomes" id="UP000006298"/>
    </source>
</evidence>
<evidence type="ECO:0000259" key="1">
    <source>
        <dbReference type="SMART" id="SM00382"/>
    </source>
</evidence>
<name>J9PV77_9CAUD</name>
<keyword evidence="3" id="KW-1185">Reference proteome</keyword>
<dbReference type="InterPro" id="IPR003593">
    <property type="entry name" value="AAA+_ATPase"/>
</dbReference>
<dbReference type="EMBL" id="JN712910">
    <property type="protein sequence ID" value="AEZ50509.1"/>
    <property type="molecule type" value="Genomic_DNA"/>
</dbReference>
<accession>J9PV77</accession>
<proteinExistence type="predicted"/>
<dbReference type="KEGG" id="vg:14011581"/>
<dbReference type="CDD" id="cd00009">
    <property type="entry name" value="AAA"/>
    <property type="match status" value="1"/>
</dbReference>
<dbReference type="InterPro" id="IPR002611">
    <property type="entry name" value="IstB_ATP-bd"/>
</dbReference>
<protein>
    <submittedName>
        <fullName evidence="2">Putative DNA replication protein DnaC</fullName>
    </submittedName>
</protein>
<feature type="domain" description="AAA+ ATPase" evidence="1">
    <location>
        <begin position="54"/>
        <end position="190"/>
    </location>
</feature>
<dbReference type="GeneID" id="14011581"/>
<dbReference type="PANTHER" id="PTHR30050:SF4">
    <property type="entry name" value="ATP-BINDING PROTEIN RV3427C IN INSERTION SEQUENCE-RELATED"/>
    <property type="match status" value="1"/>
</dbReference>
<dbReference type="GO" id="GO:0006260">
    <property type="term" value="P:DNA replication"/>
    <property type="evidence" value="ECO:0007669"/>
    <property type="project" value="TreeGrafter"/>
</dbReference>
<dbReference type="SUPFAM" id="SSF52540">
    <property type="entry name" value="P-loop containing nucleoside triphosphate hydrolases"/>
    <property type="match status" value="1"/>
</dbReference>
<evidence type="ECO:0000313" key="2">
    <source>
        <dbReference type="EMBL" id="AEZ50509.1"/>
    </source>
</evidence>